<dbReference type="AlphaFoldDB" id="A0A0S3KD97"/>
<feature type="compositionally biased region" description="Basic and acidic residues" evidence="1">
    <location>
        <begin position="70"/>
        <end position="87"/>
    </location>
</feature>
<reference evidence="3 5" key="1">
    <citation type="submission" date="2014-12" db="EMBL/GenBank/DDBJ databases">
        <title>Draft genome sequences of 29 type strains of Enterococci.</title>
        <authorList>
            <person name="Zhong Z."/>
            <person name="Sun Z."/>
            <person name="Liu W."/>
            <person name="Zhang W."/>
            <person name="Zhang H."/>
        </authorList>
    </citation>
    <scope>NUCLEOTIDE SEQUENCE [LARGE SCALE GENOMIC DNA]</scope>
    <source>
        <strain evidence="3 5">DSM 22801</strain>
    </source>
</reference>
<gene>
    <name evidence="2" type="ORF">ATZ33_12985</name>
    <name evidence="3" type="ORF">RV15_GL003168</name>
</gene>
<sequence length="87" mass="10228">MKIFDKISDFFDDRRRVKHQRIREKNDQLRAQGKTPLKKGWGTMVNTGSGGINQDPTTRVYDVAQQQKNISEEHDIKERRSGEVKRK</sequence>
<feature type="compositionally biased region" description="Polar residues" evidence="1">
    <location>
        <begin position="44"/>
        <end position="57"/>
    </location>
</feature>
<evidence type="ECO:0000313" key="2">
    <source>
        <dbReference type="EMBL" id="ALS02266.1"/>
    </source>
</evidence>
<reference evidence="2 4" key="2">
    <citation type="submission" date="2015-12" db="EMBL/GenBank/DDBJ databases">
        <authorList>
            <person name="Lauer A."/>
            <person name="Humrighouse B."/>
            <person name="Loparev V."/>
            <person name="Shewmaker P.L."/>
            <person name="Whitney A.M."/>
            <person name="McLaughlin R.W."/>
        </authorList>
    </citation>
    <scope>NUCLEOTIDE SEQUENCE [LARGE SCALE GENOMIC DNA]</scope>
    <source>
        <strain evidence="2 4">LMG 23085</strain>
    </source>
</reference>
<dbReference type="RefSeq" id="WP_071877109.1">
    <property type="nucleotide sequence ID" value="NZ_JXLC01000006.1"/>
</dbReference>
<dbReference type="EMBL" id="CP013614">
    <property type="protein sequence ID" value="ALS02266.1"/>
    <property type="molecule type" value="Genomic_DNA"/>
</dbReference>
<evidence type="ECO:0000256" key="1">
    <source>
        <dbReference type="SAM" id="MobiDB-lite"/>
    </source>
</evidence>
<dbReference type="OrthoDB" id="2186390at2"/>
<organism evidence="3 5">
    <name type="scientific">Enterococcus silesiacus</name>
    <dbReference type="NCBI Taxonomy" id="332949"/>
    <lineage>
        <taxon>Bacteria</taxon>
        <taxon>Bacillati</taxon>
        <taxon>Bacillota</taxon>
        <taxon>Bacilli</taxon>
        <taxon>Lactobacillales</taxon>
        <taxon>Enterococcaceae</taxon>
        <taxon>Enterococcus</taxon>
    </lineage>
</organism>
<feature type="region of interest" description="Disordered" evidence="1">
    <location>
        <begin position="35"/>
        <end position="87"/>
    </location>
</feature>
<keyword evidence="4" id="KW-1185">Reference proteome</keyword>
<evidence type="ECO:0000313" key="5">
    <source>
        <dbReference type="Proteomes" id="UP000183039"/>
    </source>
</evidence>
<accession>A0A0S3KD97</accession>
<evidence type="ECO:0000313" key="3">
    <source>
        <dbReference type="EMBL" id="OJG92375.1"/>
    </source>
</evidence>
<evidence type="ECO:0000313" key="4">
    <source>
        <dbReference type="Proteomes" id="UP000065511"/>
    </source>
</evidence>
<dbReference type="KEGG" id="ess:ATZ33_12985"/>
<dbReference type="Proteomes" id="UP000183039">
    <property type="component" value="Unassembled WGS sequence"/>
</dbReference>
<dbReference type="Proteomes" id="UP000065511">
    <property type="component" value="Chromosome"/>
</dbReference>
<protein>
    <submittedName>
        <fullName evidence="3">Uncharacterized protein</fullName>
    </submittedName>
</protein>
<proteinExistence type="predicted"/>
<name>A0A0S3KD97_9ENTE</name>
<dbReference type="EMBL" id="JXLC01000006">
    <property type="protein sequence ID" value="OJG92375.1"/>
    <property type="molecule type" value="Genomic_DNA"/>
</dbReference>